<evidence type="ECO:0000313" key="2">
    <source>
        <dbReference type="Proteomes" id="UP000030651"/>
    </source>
</evidence>
<accession>W3XBZ4</accession>
<protein>
    <submittedName>
        <fullName evidence="1">Uncharacterized protein</fullName>
    </submittedName>
</protein>
<proteinExistence type="predicted"/>
<name>W3XBZ4_PESFW</name>
<dbReference type="EMBL" id="KI912111">
    <property type="protein sequence ID" value="ETS82957.1"/>
    <property type="molecule type" value="Genomic_DNA"/>
</dbReference>
<dbReference type="OrthoDB" id="4757095at2759"/>
<sequence length="584" mass="67494">MSCFTLPTVDQGKQSHLFRLPIELRQRIYQYVLTPAHVHIERKVDYKLTLSGIRIAGSVRTSNRSTTEDRVDSQRLFHRTQPSPRWNCEKIFVDPSTSFEINDRETRQDARKALFNIYYCRSQKPGGPSAVPPGYLDHEDCSGDKEQVAFLGSNMLGYLMTCQWAYNDCRAHGITTDSAVAFTPYLSRDVEKLELGSHTLHFSDLQDIVCWTGLVTPQLSESLSKLSVHVDTMDSPYWSRFCKSYLQPWAPSCFEPWEWEPKDKYADSITFYHNHTTHDLAIMNGDQEDRDEIAEALASTWVVPNIQFNSTSGSGSTKFRMSALRGRSGGPLNLRLSFPIFLRRKEPRFNQCLEDPDGEPQGCLDLPIPHSELEHESANFFNHRRWLAERHGEMPITEKLGQYSNSYDPSLEDYTDSMCEMESTLLCQGNLLALVMYKRWFAEHTDETAFLLREQTQREYDRMFADTFLQSRKTRPRNDEILNQIHPQLHFMDNCQGLEQFEMDFYGDAHSPGKVQNIQNDATEIMREGLQERFTGRGWTSSDESLTLESLFWNIGPHPEVNFTGWADPSGNMTDLNMDQNWRN</sequence>
<organism evidence="1 2">
    <name type="scientific">Pestalotiopsis fici (strain W106-1 / CGMCC3.15140)</name>
    <dbReference type="NCBI Taxonomy" id="1229662"/>
    <lineage>
        <taxon>Eukaryota</taxon>
        <taxon>Fungi</taxon>
        <taxon>Dikarya</taxon>
        <taxon>Ascomycota</taxon>
        <taxon>Pezizomycotina</taxon>
        <taxon>Sordariomycetes</taxon>
        <taxon>Xylariomycetidae</taxon>
        <taxon>Amphisphaeriales</taxon>
        <taxon>Sporocadaceae</taxon>
        <taxon>Pestalotiopsis</taxon>
    </lineage>
</organism>
<reference evidence="2" key="1">
    <citation type="journal article" date="2015" name="BMC Genomics">
        <title>Genomic and transcriptomic analysis of the endophytic fungus Pestalotiopsis fici reveals its lifestyle and high potential for synthesis of natural products.</title>
        <authorList>
            <person name="Wang X."/>
            <person name="Zhang X."/>
            <person name="Liu L."/>
            <person name="Xiang M."/>
            <person name="Wang W."/>
            <person name="Sun X."/>
            <person name="Che Y."/>
            <person name="Guo L."/>
            <person name="Liu G."/>
            <person name="Guo L."/>
            <person name="Wang C."/>
            <person name="Yin W.B."/>
            <person name="Stadler M."/>
            <person name="Zhang X."/>
            <person name="Liu X."/>
        </authorList>
    </citation>
    <scope>NUCLEOTIDE SEQUENCE [LARGE SCALE GENOMIC DNA]</scope>
    <source>
        <strain evidence="2">W106-1 / CGMCC3.15140</strain>
    </source>
</reference>
<dbReference type="KEGG" id="pfy:PFICI_04833"/>
<evidence type="ECO:0000313" key="1">
    <source>
        <dbReference type="EMBL" id="ETS82957.1"/>
    </source>
</evidence>
<dbReference type="RefSeq" id="XP_007831605.1">
    <property type="nucleotide sequence ID" value="XM_007833414.1"/>
</dbReference>
<dbReference type="GeneID" id="19269846"/>
<dbReference type="HOGENOM" id="CLU_466996_0_0_1"/>
<dbReference type="InParanoid" id="W3XBZ4"/>
<dbReference type="AlphaFoldDB" id="W3XBZ4"/>
<gene>
    <name evidence="1" type="ORF">PFICI_04833</name>
</gene>
<keyword evidence="2" id="KW-1185">Reference proteome</keyword>
<dbReference type="Proteomes" id="UP000030651">
    <property type="component" value="Unassembled WGS sequence"/>
</dbReference>